<keyword evidence="1" id="KW-1133">Transmembrane helix</keyword>
<sequence length="348" mass="37587">MVTWMSWRGVLRRTGHVFRRTAPAIVITVLVAVAAGLFAGSYSFNLAHPTPHRVPVGTLERDHVNERFITAWDDRLNTELTVRVYPDEASALRAVDAQEVFALVRNKTGSDRDVALQLVPAAGASVARVLQQQAPAAAQAVGVSLHTTELRPLQAGDPQGLAIFYITLAAVVLGFIGAAQLSAHAGQLRLHERVLAIACYSALGALAICAVVDWMLHVLDLPAVESWAILAFTMFTCGLVFTAFHVLVGRWAILPTWLLLVMVGNPASGGAVSPALLPEPTRSLGRWLPPGASVSAQHTAVYFNDHQYVTPFLTLAVWCTAAATTAWVWRRRRYPAPSTKGTQARHTG</sequence>
<keyword evidence="3" id="KW-1185">Reference proteome</keyword>
<feature type="transmembrane region" description="Helical" evidence="1">
    <location>
        <begin position="227"/>
        <end position="248"/>
    </location>
</feature>
<dbReference type="Proteomes" id="UP001611397">
    <property type="component" value="Unassembled WGS sequence"/>
</dbReference>
<feature type="transmembrane region" description="Helical" evidence="1">
    <location>
        <begin position="194"/>
        <end position="215"/>
    </location>
</feature>
<evidence type="ECO:0000313" key="3">
    <source>
        <dbReference type="Proteomes" id="UP001611397"/>
    </source>
</evidence>
<accession>A0ABW7VNK0</accession>
<name>A0ABW7VNK0_STROI</name>
<proteinExistence type="predicted"/>
<feature type="transmembrane region" description="Helical" evidence="1">
    <location>
        <begin position="162"/>
        <end position="182"/>
    </location>
</feature>
<keyword evidence="1" id="KW-0472">Membrane</keyword>
<feature type="transmembrane region" description="Helical" evidence="1">
    <location>
        <begin position="21"/>
        <end position="44"/>
    </location>
</feature>
<protein>
    <submittedName>
        <fullName evidence="2">ABC transporter permease</fullName>
    </submittedName>
</protein>
<evidence type="ECO:0000313" key="2">
    <source>
        <dbReference type="EMBL" id="MFI2162939.1"/>
    </source>
</evidence>
<evidence type="ECO:0000256" key="1">
    <source>
        <dbReference type="SAM" id="Phobius"/>
    </source>
</evidence>
<dbReference type="RefSeq" id="WP_244218383.1">
    <property type="nucleotide sequence ID" value="NZ_JBIRUT010000048.1"/>
</dbReference>
<feature type="transmembrane region" description="Helical" evidence="1">
    <location>
        <begin position="257"/>
        <end position="277"/>
    </location>
</feature>
<gene>
    <name evidence="2" type="ORF">ACH49L_46425</name>
</gene>
<dbReference type="EMBL" id="JBIRWM010000057">
    <property type="protein sequence ID" value="MFI2162939.1"/>
    <property type="molecule type" value="Genomic_DNA"/>
</dbReference>
<feature type="transmembrane region" description="Helical" evidence="1">
    <location>
        <begin position="308"/>
        <end position="329"/>
    </location>
</feature>
<keyword evidence="1" id="KW-0812">Transmembrane</keyword>
<comment type="caution">
    <text evidence="2">The sequence shown here is derived from an EMBL/GenBank/DDBJ whole genome shotgun (WGS) entry which is preliminary data.</text>
</comment>
<reference evidence="2 3" key="1">
    <citation type="submission" date="2024-10" db="EMBL/GenBank/DDBJ databases">
        <title>The Natural Products Discovery Center: Release of the First 8490 Sequenced Strains for Exploring Actinobacteria Biosynthetic Diversity.</title>
        <authorList>
            <person name="Kalkreuter E."/>
            <person name="Kautsar S.A."/>
            <person name="Yang D."/>
            <person name="Bader C.D."/>
            <person name="Teijaro C.N."/>
            <person name="Fluegel L."/>
            <person name="Davis C.M."/>
            <person name="Simpson J.R."/>
            <person name="Lauterbach L."/>
            <person name="Steele A.D."/>
            <person name="Gui C."/>
            <person name="Meng S."/>
            <person name="Li G."/>
            <person name="Viehrig K."/>
            <person name="Ye F."/>
            <person name="Su P."/>
            <person name="Kiefer A.F."/>
            <person name="Nichols A."/>
            <person name="Cepeda A.J."/>
            <person name="Yan W."/>
            <person name="Fan B."/>
            <person name="Jiang Y."/>
            <person name="Adhikari A."/>
            <person name="Zheng C.-J."/>
            <person name="Schuster L."/>
            <person name="Cowan T.M."/>
            <person name="Smanski M.J."/>
            <person name="Chevrette M.G."/>
            <person name="De Carvalho L.P.S."/>
            <person name="Shen B."/>
        </authorList>
    </citation>
    <scope>NUCLEOTIDE SEQUENCE [LARGE SCALE GENOMIC DNA]</scope>
    <source>
        <strain evidence="2 3">NPDC020295</strain>
    </source>
</reference>
<organism evidence="2 3">
    <name type="scientific">Streptomyces olivaceoviridis</name>
    <name type="common">Streptomyces corchorusii</name>
    <dbReference type="NCBI Taxonomy" id="1921"/>
    <lineage>
        <taxon>Bacteria</taxon>
        <taxon>Bacillati</taxon>
        <taxon>Actinomycetota</taxon>
        <taxon>Actinomycetes</taxon>
        <taxon>Kitasatosporales</taxon>
        <taxon>Streptomycetaceae</taxon>
        <taxon>Streptomyces</taxon>
    </lineage>
</organism>